<dbReference type="EMBL" id="SMFQ01000003">
    <property type="protein sequence ID" value="TCJ87226.1"/>
    <property type="molecule type" value="Genomic_DNA"/>
</dbReference>
<feature type="transmembrane region" description="Helical" evidence="1">
    <location>
        <begin position="72"/>
        <end position="95"/>
    </location>
</feature>
<organism evidence="2 3">
    <name type="scientific">Cocleimonas flava</name>
    <dbReference type="NCBI Taxonomy" id="634765"/>
    <lineage>
        <taxon>Bacteria</taxon>
        <taxon>Pseudomonadati</taxon>
        <taxon>Pseudomonadota</taxon>
        <taxon>Gammaproteobacteria</taxon>
        <taxon>Thiotrichales</taxon>
        <taxon>Thiotrichaceae</taxon>
        <taxon>Cocleimonas</taxon>
    </lineage>
</organism>
<comment type="caution">
    <text evidence="2">The sequence shown here is derived from an EMBL/GenBank/DDBJ whole genome shotgun (WGS) entry which is preliminary data.</text>
</comment>
<reference evidence="2 3" key="1">
    <citation type="submission" date="2019-03" db="EMBL/GenBank/DDBJ databases">
        <title>Genomic Encyclopedia of Type Strains, Phase IV (KMG-IV): sequencing the most valuable type-strain genomes for metagenomic binning, comparative biology and taxonomic classification.</title>
        <authorList>
            <person name="Goeker M."/>
        </authorList>
    </citation>
    <scope>NUCLEOTIDE SEQUENCE [LARGE SCALE GENOMIC DNA]</scope>
    <source>
        <strain evidence="2 3">DSM 24830</strain>
    </source>
</reference>
<dbReference type="AlphaFoldDB" id="A0A4R1EZ93"/>
<sequence>MRIFSSVLFSALVPTFLILLLPSLVNSQGINLRQSLALFLPIYVASFAGLLIIGLPIYYALKQYKLLSTFNLALSGALAGVIYFLFLTWLLLTVLTEGHFVLEPLTMLWGCVLGLITAAAFGNFLGLNNRDY</sequence>
<dbReference type="RefSeq" id="WP_131905521.1">
    <property type="nucleotide sequence ID" value="NZ_BAAAFU010000004.1"/>
</dbReference>
<feature type="transmembrane region" description="Helical" evidence="1">
    <location>
        <begin position="37"/>
        <end position="60"/>
    </location>
</feature>
<feature type="transmembrane region" description="Helical" evidence="1">
    <location>
        <begin position="107"/>
        <end position="127"/>
    </location>
</feature>
<gene>
    <name evidence="2" type="ORF">EV695_1734</name>
</gene>
<keyword evidence="1" id="KW-0472">Membrane</keyword>
<accession>A0A4R1EZ93</accession>
<keyword evidence="1" id="KW-1133">Transmembrane helix</keyword>
<keyword evidence="3" id="KW-1185">Reference proteome</keyword>
<dbReference type="Proteomes" id="UP000294887">
    <property type="component" value="Unassembled WGS sequence"/>
</dbReference>
<evidence type="ECO:0000313" key="2">
    <source>
        <dbReference type="EMBL" id="TCJ87226.1"/>
    </source>
</evidence>
<evidence type="ECO:0000313" key="3">
    <source>
        <dbReference type="Proteomes" id="UP000294887"/>
    </source>
</evidence>
<name>A0A4R1EZ93_9GAMM</name>
<proteinExistence type="predicted"/>
<keyword evidence="1" id="KW-0812">Transmembrane</keyword>
<protein>
    <submittedName>
        <fullName evidence="2">Uncharacterized protein</fullName>
    </submittedName>
</protein>
<evidence type="ECO:0000256" key="1">
    <source>
        <dbReference type="SAM" id="Phobius"/>
    </source>
</evidence>